<dbReference type="OrthoDB" id="6465084at2"/>
<evidence type="ECO:0000313" key="2">
    <source>
        <dbReference type="Proteomes" id="UP000092377"/>
    </source>
</evidence>
<reference evidence="2" key="1">
    <citation type="submission" date="2016-06" db="EMBL/GenBank/DDBJ databases">
        <authorList>
            <person name="Butler K."/>
        </authorList>
    </citation>
    <scope>NUCLEOTIDE SEQUENCE [LARGE SCALE GENOMIC DNA]</scope>
    <source>
        <strain evidence="2">GCSL-Mp20</strain>
    </source>
</reference>
<proteinExistence type="predicted"/>
<name>A0A1B8HUG0_9GAMM</name>
<dbReference type="EMBL" id="LZEY01000001">
    <property type="protein sequence ID" value="OBU13272.1"/>
    <property type="molecule type" value="Genomic_DNA"/>
</dbReference>
<organism evidence="1 2">
    <name type="scientific">Morganella psychrotolerans</name>
    <dbReference type="NCBI Taxonomy" id="368603"/>
    <lineage>
        <taxon>Bacteria</taxon>
        <taxon>Pseudomonadati</taxon>
        <taxon>Pseudomonadota</taxon>
        <taxon>Gammaproteobacteria</taxon>
        <taxon>Enterobacterales</taxon>
        <taxon>Morganellaceae</taxon>
        <taxon>Morganella</taxon>
    </lineage>
</organism>
<sequence>MQPNTVGQTVVLTGYISFHGPGAAIGTLTEEVSPRCPGLSEKLSDIKNSAAEFFVSVKHTVNHAVHKFGDWINKVSVKSAEAEKAPVISNTPVSAAQIMTECAKEYLPVHLRKLSEQLAKDVPLTTNEIMAVSSGPLRGLVTQLQSLTMISAPGMADINLKAAELLSAPIGFGNYAEEKFSQLATISSADRALSYREHTDFDANFKIRINAVIEQVTADIIPELMEK</sequence>
<gene>
    <name evidence="1" type="ORF">AYY18_00525</name>
</gene>
<comment type="caution">
    <text evidence="1">The sequence shown here is derived from an EMBL/GenBank/DDBJ whole genome shotgun (WGS) entry which is preliminary data.</text>
</comment>
<evidence type="ECO:0000313" key="1">
    <source>
        <dbReference type="EMBL" id="OBU13272.1"/>
    </source>
</evidence>
<dbReference type="RefSeq" id="WP_067398108.1">
    <property type="nucleotide sequence ID" value="NZ_LZEY01000001.1"/>
</dbReference>
<dbReference type="InterPro" id="IPR037168">
    <property type="entry name" value="YopE_GAP_dom_sf"/>
</dbReference>
<accession>A0A1B8HUG0</accession>
<dbReference type="Gene3D" id="1.20.120.260">
    <property type="entry name" value="Virulence factor YopE uncharacterised domain"/>
    <property type="match status" value="1"/>
</dbReference>
<dbReference type="AlphaFoldDB" id="A0A1B8HUG0"/>
<keyword evidence="2" id="KW-1185">Reference proteome</keyword>
<dbReference type="Proteomes" id="UP000092377">
    <property type="component" value="Unassembled WGS sequence"/>
</dbReference>
<dbReference type="SUPFAM" id="SSF47233">
    <property type="entry name" value="Bacterial GAP domain"/>
    <property type="match status" value="1"/>
</dbReference>
<protein>
    <submittedName>
        <fullName evidence="1">Uncharacterized protein</fullName>
    </submittedName>
</protein>